<dbReference type="Proteomes" id="UP000325440">
    <property type="component" value="Unassembled WGS sequence"/>
</dbReference>
<dbReference type="SUPFAM" id="SSF54060">
    <property type="entry name" value="His-Me finger endonucleases"/>
    <property type="match status" value="1"/>
</dbReference>
<dbReference type="AlphaFoldDB" id="A0A5E4NA76"/>
<evidence type="ECO:0000313" key="1">
    <source>
        <dbReference type="EMBL" id="VVC41594.1"/>
    </source>
</evidence>
<dbReference type="EMBL" id="CABPRJ010001921">
    <property type="protein sequence ID" value="VVC41594.1"/>
    <property type="molecule type" value="Genomic_DNA"/>
</dbReference>
<organism evidence="1 2">
    <name type="scientific">Cinara cedri</name>
    <dbReference type="NCBI Taxonomy" id="506608"/>
    <lineage>
        <taxon>Eukaryota</taxon>
        <taxon>Metazoa</taxon>
        <taxon>Ecdysozoa</taxon>
        <taxon>Arthropoda</taxon>
        <taxon>Hexapoda</taxon>
        <taxon>Insecta</taxon>
        <taxon>Pterygota</taxon>
        <taxon>Neoptera</taxon>
        <taxon>Paraneoptera</taxon>
        <taxon>Hemiptera</taxon>
        <taxon>Sternorrhyncha</taxon>
        <taxon>Aphidomorpha</taxon>
        <taxon>Aphidoidea</taxon>
        <taxon>Aphididae</taxon>
        <taxon>Lachninae</taxon>
        <taxon>Cinara</taxon>
    </lineage>
</organism>
<proteinExistence type="predicted"/>
<protein>
    <submittedName>
        <fullName evidence="1">Ribonuclease H-like domain</fullName>
    </submittedName>
</protein>
<evidence type="ECO:0000313" key="2">
    <source>
        <dbReference type="Proteomes" id="UP000325440"/>
    </source>
</evidence>
<name>A0A5E4NA76_9HEMI</name>
<dbReference type="InterPro" id="IPR044925">
    <property type="entry name" value="His-Me_finger_sf"/>
</dbReference>
<dbReference type="OrthoDB" id="6602337at2759"/>
<keyword evidence="2" id="KW-1185">Reference proteome</keyword>
<dbReference type="PANTHER" id="PTHR31511">
    <property type="entry name" value="PROTEIN CBG23764"/>
    <property type="match status" value="1"/>
</dbReference>
<gene>
    <name evidence="1" type="ORF">CINCED_3A007274</name>
</gene>
<reference evidence="1 2" key="1">
    <citation type="submission" date="2019-08" db="EMBL/GenBank/DDBJ databases">
        <authorList>
            <person name="Alioto T."/>
            <person name="Alioto T."/>
            <person name="Gomez Garrido J."/>
        </authorList>
    </citation>
    <scope>NUCLEOTIDE SEQUENCE [LARGE SCALE GENOMIC DNA]</scope>
</reference>
<dbReference type="PANTHER" id="PTHR31511:SF12">
    <property type="entry name" value="RHO TERMINATION FACTOR N-TERMINAL DOMAIN-CONTAINING PROTEIN"/>
    <property type="match status" value="1"/>
</dbReference>
<accession>A0A5E4NA76</accession>
<sequence length="291" mass="34335">MDVIDQDIKNVEESSFDDAYDREKWRGVVMAAMALNGPISFDLEKENYFNTMNNTIAGYCPLKFILPNPEDEIIQINQECFEYKIEDSNFTKYSILFGYRWPTQKDIETGKTFFTKIAEKTPKLNNLDEKQKEKQMFIEDLEDNVKKVRDHNHLTGKYRGAAHSICNLNYKVPRFIPLFFHNLSEKLANNLKPNQFKKLSKHFPEKLVVVKGKLAYPYKYMDSPEKYNEESLPNIDKFYSFLTDIMENYRHVSLKHFKLDPVHYYTTPGFAWNAMLRKTGIELELITDIDI</sequence>